<proteinExistence type="predicted"/>
<sequence length="166" mass="18089">MNRTWICGFAIGCRGACESSFSGARHILETLTYLARNHPFAAKILLEFRLPWYHQISTSDAETNTASGATANDVDGSRILGCGKRSSLVAILNGKDRHILSDEDSTTVSLVWDINSALEPLWLELSTCLNKMENYSDSAPDLLRSPILSISGVMHPLPAGSQNILP</sequence>
<name>A0ABD2YFV6_9GENT</name>
<evidence type="ECO:0000313" key="2">
    <source>
        <dbReference type="Proteomes" id="UP001630127"/>
    </source>
</evidence>
<evidence type="ECO:0008006" key="3">
    <source>
        <dbReference type="Google" id="ProtNLM"/>
    </source>
</evidence>
<gene>
    <name evidence="1" type="ORF">ACH5RR_034795</name>
</gene>
<protein>
    <recommendedName>
        <fullName evidence="3">HAT C-terminal dimerisation domain-containing protein</fullName>
    </recommendedName>
</protein>
<evidence type="ECO:0000313" key="1">
    <source>
        <dbReference type="EMBL" id="KAL3504954.1"/>
    </source>
</evidence>
<organism evidence="1 2">
    <name type="scientific">Cinchona calisaya</name>
    <dbReference type="NCBI Taxonomy" id="153742"/>
    <lineage>
        <taxon>Eukaryota</taxon>
        <taxon>Viridiplantae</taxon>
        <taxon>Streptophyta</taxon>
        <taxon>Embryophyta</taxon>
        <taxon>Tracheophyta</taxon>
        <taxon>Spermatophyta</taxon>
        <taxon>Magnoliopsida</taxon>
        <taxon>eudicotyledons</taxon>
        <taxon>Gunneridae</taxon>
        <taxon>Pentapetalae</taxon>
        <taxon>asterids</taxon>
        <taxon>lamiids</taxon>
        <taxon>Gentianales</taxon>
        <taxon>Rubiaceae</taxon>
        <taxon>Cinchonoideae</taxon>
        <taxon>Cinchoneae</taxon>
        <taxon>Cinchona</taxon>
    </lineage>
</organism>
<reference evidence="1 2" key="1">
    <citation type="submission" date="2024-11" db="EMBL/GenBank/DDBJ databases">
        <title>A near-complete genome assembly of Cinchona calisaya.</title>
        <authorList>
            <person name="Lian D.C."/>
            <person name="Zhao X.W."/>
            <person name="Wei L."/>
        </authorList>
    </citation>
    <scope>NUCLEOTIDE SEQUENCE [LARGE SCALE GENOMIC DNA]</scope>
    <source>
        <tissue evidence="1">Nenye</tissue>
    </source>
</reference>
<dbReference type="EMBL" id="JBJUIK010000014">
    <property type="protein sequence ID" value="KAL3504954.1"/>
    <property type="molecule type" value="Genomic_DNA"/>
</dbReference>
<accession>A0ABD2YFV6</accession>
<dbReference type="AlphaFoldDB" id="A0ABD2YFV6"/>
<comment type="caution">
    <text evidence="1">The sequence shown here is derived from an EMBL/GenBank/DDBJ whole genome shotgun (WGS) entry which is preliminary data.</text>
</comment>
<keyword evidence="2" id="KW-1185">Reference proteome</keyword>
<dbReference type="Proteomes" id="UP001630127">
    <property type="component" value="Unassembled WGS sequence"/>
</dbReference>